<evidence type="ECO:0000256" key="5">
    <source>
        <dbReference type="ARBA" id="ARBA00023125"/>
    </source>
</evidence>
<dbReference type="GO" id="GO:0000981">
    <property type="term" value="F:DNA-binding transcription factor activity, RNA polymerase II-specific"/>
    <property type="evidence" value="ECO:0007669"/>
    <property type="project" value="TreeGrafter"/>
</dbReference>
<dbReference type="InterPro" id="IPR013767">
    <property type="entry name" value="PAS_fold"/>
</dbReference>
<comment type="subcellular location">
    <subcellularLocation>
        <location evidence="1">Nucleus</location>
    </subcellularLocation>
</comment>
<keyword evidence="9" id="KW-0379">Hydroxylation</keyword>
<keyword evidence="6" id="KW-0010">Activator</keyword>
<comment type="caution">
    <text evidence="13">The sequence shown here is derived from an EMBL/GenBank/DDBJ whole genome shotgun (WGS) entry which is preliminary data.</text>
</comment>
<evidence type="ECO:0000259" key="11">
    <source>
        <dbReference type="PROSITE" id="PS50112"/>
    </source>
</evidence>
<dbReference type="Pfam" id="PF00989">
    <property type="entry name" value="PAS"/>
    <property type="match status" value="1"/>
</dbReference>
<evidence type="ECO:0000256" key="10">
    <source>
        <dbReference type="SAM" id="MobiDB-lite"/>
    </source>
</evidence>
<dbReference type="InterPro" id="IPR000014">
    <property type="entry name" value="PAS"/>
</dbReference>
<dbReference type="PROSITE" id="PS50888">
    <property type="entry name" value="BHLH"/>
    <property type="match status" value="1"/>
</dbReference>
<dbReference type="Proteomes" id="UP001187531">
    <property type="component" value="Unassembled WGS sequence"/>
</dbReference>
<evidence type="ECO:0000313" key="14">
    <source>
        <dbReference type="Proteomes" id="UP001187531"/>
    </source>
</evidence>
<dbReference type="AlphaFoldDB" id="A0AA88L030"/>
<dbReference type="GO" id="GO:0071456">
    <property type="term" value="P:cellular response to hypoxia"/>
    <property type="evidence" value="ECO:0007669"/>
    <property type="project" value="TreeGrafter"/>
</dbReference>
<dbReference type="GO" id="GO:0000977">
    <property type="term" value="F:RNA polymerase II transcription regulatory region sequence-specific DNA binding"/>
    <property type="evidence" value="ECO:0007669"/>
    <property type="project" value="TreeGrafter"/>
</dbReference>
<accession>A0AA88L030</accession>
<dbReference type="PROSITE" id="PS50112">
    <property type="entry name" value="PAS"/>
    <property type="match status" value="2"/>
</dbReference>
<keyword evidence="14" id="KW-1185">Reference proteome</keyword>
<dbReference type="SUPFAM" id="SSF55785">
    <property type="entry name" value="PYP-like sensor domain (PAS domain)"/>
    <property type="match status" value="2"/>
</dbReference>
<dbReference type="InterPro" id="IPR001610">
    <property type="entry name" value="PAC"/>
</dbReference>
<dbReference type="EMBL" id="JAVRJZ010000019">
    <property type="protein sequence ID" value="KAK2707831.1"/>
    <property type="molecule type" value="Genomic_DNA"/>
</dbReference>
<keyword evidence="4" id="KW-0805">Transcription regulation</keyword>
<evidence type="ECO:0000256" key="3">
    <source>
        <dbReference type="ARBA" id="ARBA00022843"/>
    </source>
</evidence>
<evidence type="ECO:0000259" key="12">
    <source>
        <dbReference type="PROSITE" id="PS50888"/>
    </source>
</evidence>
<dbReference type="InterPro" id="IPR011598">
    <property type="entry name" value="bHLH_dom"/>
</dbReference>
<keyword evidence="3" id="KW-0832">Ubl conjugation</keyword>
<dbReference type="GO" id="GO:0046983">
    <property type="term" value="F:protein dimerization activity"/>
    <property type="evidence" value="ECO:0007669"/>
    <property type="project" value="InterPro"/>
</dbReference>
<dbReference type="Pfam" id="PF23171">
    <property type="entry name" value="bHLH_HIF1A"/>
    <property type="match status" value="1"/>
</dbReference>
<keyword evidence="2" id="KW-0677">Repeat</keyword>
<evidence type="ECO:0000313" key="13">
    <source>
        <dbReference type="EMBL" id="KAK2707831.1"/>
    </source>
</evidence>
<evidence type="ECO:0000256" key="2">
    <source>
        <dbReference type="ARBA" id="ARBA00022737"/>
    </source>
</evidence>
<evidence type="ECO:0008006" key="15">
    <source>
        <dbReference type="Google" id="ProtNLM"/>
    </source>
</evidence>
<keyword evidence="8" id="KW-0539">Nucleus</keyword>
<dbReference type="GO" id="GO:0005634">
    <property type="term" value="C:nucleus"/>
    <property type="evidence" value="ECO:0007669"/>
    <property type="project" value="UniProtKB-SubCell"/>
</dbReference>
<dbReference type="PANTHER" id="PTHR23043:SF17">
    <property type="entry name" value="PROTEIN SIMILAR"/>
    <property type="match status" value="1"/>
</dbReference>
<dbReference type="SMART" id="SM00353">
    <property type="entry name" value="HLH"/>
    <property type="match status" value="1"/>
</dbReference>
<dbReference type="CDD" id="cd00130">
    <property type="entry name" value="PAS"/>
    <property type="match status" value="2"/>
</dbReference>
<evidence type="ECO:0000256" key="9">
    <source>
        <dbReference type="ARBA" id="ARBA00023278"/>
    </source>
</evidence>
<dbReference type="Gene3D" id="3.30.450.20">
    <property type="entry name" value="PAS domain"/>
    <property type="match status" value="3"/>
</dbReference>
<dbReference type="SMART" id="SM00086">
    <property type="entry name" value="PAC"/>
    <property type="match status" value="1"/>
</dbReference>
<feature type="non-terminal residue" evidence="13">
    <location>
        <position position="1"/>
    </location>
</feature>
<dbReference type="SUPFAM" id="SSF47459">
    <property type="entry name" value="HLH, helix-loop-helix DNA-binding domain"/>
    <property type="match status" value="1"/>
</dbReference>
<dbReference type="FunFam" id="3.30.450.20:FF:000015">
    <property type="entry name" value="Hypoxia-inducible factor 1-alpha isoform 1"/>
    <property type="match status" value="1"/>
</dbReference>
<dbReference type="FunFam" id="4.10.280.10:FF:000076">
    <property type="entry name" value="hypoxia-inducible factor 3-alpha isoform X1"/>
    <property type="match status" value="1"/>
</dbReference>
<protein>
    <recommendedName>
        <fullName evidence="15">Hypoxia-inducible factor 1-alpha</fullName>
    </recommendedName>
</protein>
<evidence type="ECO:0000256" key="6">
    <source>
        <dbReference type="ARBA" id="ARBA00023159"/>
    </source>
</evidence>
<dbReference type="SMART" id="SM00091">
    <property type="entry name" value="PAS"/>
    <property type="match status" value="2"/>
</dbReference>
<dbReference type="InterPro" id="IPR035965">
    <property type="entry name" value="PAS-like_dom_sf"/>
</dbReference>
<dbReference type="GO" id="GO:0045944">
    <property type="term" value="P:positive regulation of transcription by RNA polymerase II"/>
    <property type="evidence" value="ECO:0007669"/>
    <property type="project" value="UniProtKB-ARBA"/>
</dbReference>
<evidence type="ECO:0000256" key="8">
    <source>
        <dbReference type="ARBA" id="ARBA00023242"/>
    </source>
</evidence>
<feature type="domain" description="PAS" evidence="11">
    <location>
        <begin position="108"/>
        <end position="173"/>
    </location>
</feature>
<feature type="compositionally biased region" description="Basic and acidic residues" evidence="10">
    <location>
        <begin position="1"/>
        <end position="25"/>
    </location>
</feature>
<proteinExistence type="predicted"/>
<dbReference type="InterPro" id="IPR036638">
    <property type="entry name" value="HLH_DNA-bd_sf"/>
</dbReference>
<keyword evidence="7" id="KW-0804">Transcription</keyword>
<feature type="domain" description="BHLH" evidence="12">
    <location>
        <begin position="34"/>
        <end position="87"/>
    </location>
</feature>
<organism evidence="13 14">
    <name type="scientific">Artemia franciscana</name>
    <name type="common">Brine shrimp</name>
    <name type="synonym">Artemia sanfranciscana</name>
    <dbReference type="NCBI Taxonomy" id="6661"/>
    <lineage>
        <taxon>Eukaryota</taxon>
        <taxon>Metazoa</taxon>
        <taxon>Ecdysozoa</taxon>
        <taxon>Arthropoda</taxon>
        <taxon>Crustacea</taxon>
        <taxon>Branchiopoda</taxon>
        <taxon>Anostraca</taxon>
        <taxon>Artemiidae</taxon>
        <taxon>Artemia</taxon>
    </lineage>
</organism>
<dbReference type="CDD" id="cd11433">
    <property type="entry name" value="bHLH-PAS_HIF"/>
    <property type="match status" value="1"/>
</dbReference>
<feature type="region of interest" description="Disordered" evidence="10">
    <location>
        <begin position="1"/>
        <end position="47"/>
    </location>
</feature>
<reference evidence="13" key="1">
    <citation type="submission" date="2023-07" db="EMBL/GenBank/DDBJ databases">
        <title>Chromosome-level genome assembly of Artemia franciscana.</title>
        <authorList>
            <person name="Jo E."/>
        </authorList>
    </citation>
    <scope>NUCLEOTIDE SEQUENCE</scope>
    <source>
        <tissue evidence="13">Whole body</tissue>
    </source>
</reference>
<evidence type="ECO:0000256" key="4">
    <source>
        <dbReference type="ARBA" id="ARBA00023015"/>
    </source>
</evidence>
<sequence length="442" mass="49525">MGRKSKLLDKEQDLDNIEKPVEKKPKEKRRNSEKRKEKSRDAARCRRSKESEIFTDLANTLPVPSNVINHMDKASVMRLAIAYLKIRHILGTDASETEFGKDNYDNFLMRAMDGFLLVVSREGDIVYVSENISQYLGLCQMDLLGQPLLEFSHPCDHEELKEILSIHKSEDESANLSRSFFLRMKCTLTTKGRSVNLKSATYKVIHLTGHVIETGNKTEEKTDGHSLIVIGEPVPHPFRNEALDDSKALTTKHSMDFKFTSVDKSVGKYFGYASVDLEGKSLLDFYHILDGEAIGKTLKTLIAKGQVVTGCYRFLAKHGGFVWTKTQATVVHGPKDGKPQQIICVHYVLSGIEEPDQILSLSQLSSKCESNKENVVTNKKRVAPENIQIPNAATSGSFEKRSILPLGASDLPKVTTADIFVAKTKDMDFGFLGFDERNDCFT</sequence>
<dbReference type="Pfam" id="PF14598">
    <property type="entry name" value="PAS_11"/>
    <property type="match status" value="1"/>
</dbReference>
<keyword evidence="5" id="KW-0238">DNA-binding</keyword>
<name>A0AA88L030_ARTSF</name>
<dbReference type="PANTHER" id="PTHR23043">
    <property type="entry name" value="HYPOXIA-INDUCIBLE FACTOR 1 ALPHA"/>
    <property type="match status" value="1"/>
</dbReference>
<evidence type="ECO:0000256" key="7">
    <source>
        <dbReference type="ARBA" id="ARBA00023163"/>
    </source>
</evidence>
<evidence type="ECO:0000256" key="1">
    <source>
        <dbReference type="ARBA" id="ARBA00004123"/>
    </source>
</evidence>
<feature type="compositionally biased region" description="Basic and acidic residues" evidence="10">
    <location>
        <begin position="34"/>
        <end position="47"/>
    </location>
</feature>
<gene>
    <name evidence="13" type="ORF">QYM36_015496</name>
</gene>
<feature type="domain" description="PAS" evidence="11">
    <location>
        <begin position="262"/>
        <end position="305"/>
    </location>
</feature>